<organism evidence="1 2">
    <name type="scientific">Mojavia pulchra JT2-VF2</name>
    <dbReference type="NCBI Taxonomy" id="287848"/>
    <lineage>
        <taxon>Bacteria</taxon>
        <taxon>Bacillati</taxon>
        <taxon>Cyanobacteriota</taxon>
        <taxon>Cyanophyceae</taxon>
        <taxon>Nostocales</taxon>
        <taxon>Nostocaceae</taxon>
    </lineage>
</organism>
<dbReference type="EMBL" id="JAHHHN010000024">
    <property type="protein sequence ID" value="MBW4564615.1"/>
    <property type="molecule type" value="Genomic_DNA"/>
</dbReference>
<comment type="caution">
    <text evidence="1">The sequence shown here is derived from an EMBL/GenBank/DDBJ whole genome shotgun (WGS) entry which is preliminary data.</text>
</comment>
<reference evidence="1" key="1">
    <citation type="submission" date="2021-05" db="EMBL/GenBank/DDBJ databases">
        <authorList>
            <person name="Pietrasiak N."/>
            <person name="Ward R."/>
            <person name="Stajich J.E."/>
            <person name="Kurbessoian T."/>
        </authorList>
    </citation>
    <scope>NUCLEOTIDE SEQUENCE</scope>
    <source>
        <strain evidence="1">JT2-VF2</strain>
    </source>
</reference>
<evidence type="ECO:0000313" key="1">
    <source>
        <dbReference type="EMBL" id="MBW4564615.1"/>
    </source>
</evidence>
<dbReference type="Proteomes" id="UP000715781">
    <property type="component" value="Unassembled WGS sequence"/>
</dbReference>
<name>A0A951Q5N5_9NOST</name>
<dbReference type="AlphaFoldDB" id="A0A951Q5N5"/>
<accession>A0A951Q5N5</accession>
<proteinExistence type="predicted"/>
<reference evidence="1" key="2">
    <citation type="journal article" date="2022" name="Microbiol. Resour. Announc.">
        <title>Metagenome Sequencing to Explore Phylogenomics of Terrestrial Cyanobacteria.</title>
        <authorList>
            <person name="Ward R.D."/>
            <person name="Stajich J.E."/>
            <person name="Johansen J.R."/>
            <person name="Huntemann M."/>
            <person name="Clum A."/>
            <person name="Foster B."/>
            <person name="Foster B."/>
            <person name="Roux S."/>
            <person name="Palaniappan K."/>
            <person name="Varghese N."/>
            <person name="Mukherjee S."/>
            <person name="Reddy T.B.K."/>
            <person name="Daum C."/>
            <person name="Copeland A."/>
            <person name="Chen I.A."/>
            <person name="Ivanova N.N."/>
            <person name="Kyrpides N.C."/>
            <person name="Shapiro N."/>
            <person name="Eloe-Fadrosh E.A."/>
            <person name="Pietrasiak N."/>
        </authorList>
    </citation>
    <scope>NUCLEOTIDE SEQUENCE</scope>
    <source>
        <strain evidence="1">JT2-VF2</strain>
    </source>
</reference>
<sequence length="63" mass="7148">MINQHLQAAIAELQEFIDDRPDAREVRKALFCQTGLSSLAIRQDSFSVLSRSLFQKSNMIPIV</sequence>
<gene>
    <name evidence="1" type="ORF">KME32_26510</name>
</gene>
<evidence type="ECO:0000313" key="2">
    <source>
        <dbReference type="Proteomes" id="UP000715781"/>
    </source>
</evidence>
<protein>
    <submittedName>
        <fullName evidence="1">Uncharacterized protein</fullName>
    </submittedName>
</protein>